<gene>
    <name evidence="2" type="ORF">E5J99_05585</name>
</gene>
<keyword evidence="1" id="KW-1133">Transmembrane helix</keyword>
<dbReference type="OrthoDB" id="663192at2"/>
<evidence type="ECO:0000256" key="1">
    <source>
        <dbReference type="SAM" id="Phobius"/>
    </source>
</evidence>
<evidence type="ECO:0000313" key="3">
    <source>
        <dbReference type="Proteomes" id="UP000297739"/>
    </source>
</evidence>
<dbReference type="RefSeq" id="WP_135496734.1">
    <property type="nucleotide sequence ID" value="NZ_SRLD01000007.1"/>
</dbReference>
<reference evidence="2 3" key="1">
    <citation type="submission" date="2019-04" db="EMBL/GenBank/DDBJ databases">
        <authorList>
            <person name="Feng G."/>
            <person name="Zhang J."/>
            <person name="Zhu H."/>
        </authorList>
    </citation>
    <scope>NUCLEOTIDE SEQUENCE [LARGE SCALE GENOMIC DNA]</scope>
    <source>
        <strain evidence="2 3">JCM 17223</strain>
    </source>
</reference>
<accession>A0A4Z0PQP5</accession>
<dbReference type="AlphaFoldDB" id="A0A4Z0PQP5"/>
<feature type="transmembrane region" description="Helical" evidence="1">
    <location>
        <begin position="151"/>
        <end position="169"/>
    </location>
</feature>
<dbReference type="InterPro" id="IPR021354">
    <property type="entry name" value="DUF2975"/>
</dbReference>
<protein>
    <submittedName>
        <fullName evidence="2">DUF2975 domain-containing protein</fullName>
    </submittedName>
</protein>
<keyword evidence="3" id="KW-1185">Reference proteome</keyword>
<dbReference type="Proteomes" id="UP000297739">
    <property type="component" value="Unassembled WGS sequence"/>
</dbReference>
<feature type="transmembrane region" description="Helical" evidence="1">
    <location>
        <begin position="20"/>
        <end position="38"/>
    </location>
</feature>
<feature type="transmembrane region" description="Helical" evidence="1">
    <location>
        <begin position="189"/>
        <end position="211"/>
    </location>
</feature>
<dbReference type="EMBL" id="SRLD01000007">
    <property type="protein sequence ID" value="TGE18372.1"/>
    <property type="molecule type" value="Genomic_DNA"/>
</dbReference>
<name>A0A4Z0PQP5_9BACT</name>
<keyword evidence="1" id="KW-0812">Transmembrane</keyword>
<proteinExistence type="predicted"/>
<evidence type="ECO:0000313" key="2">
    <source>
        <dbReference type="EMBL" id="TGE18372.1"/>
    </source>
</evidence>
<keyword evidence="1" id="KW-0472">Membrane</keyword>
<organism evidence="2 3">
    <name type="scientific">Hymenobacter elongatus</name>
    <dbReference type="NCBI Taxonomy" id="877208"/>
    <lineage>
        <taxon>Bacteria</taxon>
        <taxon>Pseudomonadati</taxon>
        <taxon>Bacteroidota</taxon>
        <taxon>Cytophagia</taxon>
        <taxon>Cytophagales</taxon>
        <taxon>Hymenobacteraceae</taxon>
        <taxon>Hymenobacter</taxon>
    </lineage>
</organism>
<feature type="transmembrane region" description="Helical" evidence="1">
    <location>
        <begin position="114"/>
        <end position="131"/>
    </location>
</feature>
<dbReference type="Pfam" id="PF11188">
    <property type="entry name" value="DUF2975"/>
    <property type="match status" value="1"/>
</dbReference>
<comment type="caution">
    <text evidence="2">The sequence shown here is derived from an EMBL/GenBank/DDBJ whole genome shotgun (WGS) entry which is preliminary data.</text>
</comment>
<sequence>MSPLTTRQRYTNLVITALRYIFLLVSVAATIAFIYYLYLALFDPKQPADVVTLNVRQNTMPWDGAPLRTAELQVANGNPTQLVQQATTSRLVYREPNAVRRFVLRLMNSQPQPVPYVLATLLFCILLYRILRDIRPGIPFTPANVQRLRWLGLLFAACDLYKLTATWWMRQHLAQLVPNLAANLVPDTHFNSSLVANWLIGLMLLIIAAGYERGVELTEEAELTV</sequence>